<protein>
    <submittedName>
        <fullName evidence="2">Uncharacterized protein</fullName>
    </submittedName>
</protein>
<comment type="caution">
    <text evidence="2">The sequence shown here is derived from an EMBL/GenBank/DDBJ whole genome shotgun (WGS) entry which is preliminary data.</text>
</comment>
<keyword evidence="1" id="KW-1133">Transmembrane helix</keyword>
<keyword evidence="3" id="KW-1185">Reference proteome</keyword>
<organism evidence="2 3">
    <name type="scientific">Sediminicurvatus halobius</name>
    <dbReference type="NCBI Taxonomy" id="2182432"/>
    <lineage>
        <taxon>Bacteria</taxon>
        <taxon>Pseudomonadati</taxon>
        <taxon>Pseudomonadota</taxon>
        <taxon>Gammaproteobacteria</taxon>
        <taxon>Chromatiales</taxon>
        <taxon>Ectothiorhodospiraceae</taxon>
        <taxon>Sediminicurvatus</taxon>
    </lineage>
</organism>
<reference evidence="2 3" key="1">
    <citation type="submission" date="2018-05" db="EMBL/GenBank/DDBJ databases">
        <title>Spiribacter halobius sp. nov., a moderately halophilic bacterium isolated from marine solar saltern.</title>
        <authorList>
            <person name="Zheng W.-S."/>
            <person name="Lu D.-C."/>
            <person name="Du Z.-J."/>
        </authorList>
    </citation>
    <scope>NUCLEOTIDE SEQUENCE [LARGE SCALE GENOMIC DNA]</scope>
    <source>
        <strain evidence="2 3">E85</strain>
    </source>
</reference>
<name>A0A2U2N4G6_9GAMM</name>
<sequence length="80" mass="8687">MSGADREGRTVSQQPGPLDKVKLELAVVLGLVVGVLVVVLRLELGQWTELAILAVVGFGCGGWLAARTRGVLRRHEQRRE</sequence>
<keyword evidence="1" id="KW-0812">Transmembrane</keyword>
<dbReference type="RefSeq" id="WP_109677329.1">
    <property type="nucleotide sequence ID" value="NZ_CP086615.1"/>
</dbReference>
<evidence type="ECO:0000313" key="2">
    <source>
        <dbReference type="EMBL" id="PWG64076.1"/>
    </source>
</evidence>
<gene>
    <name evidence="2" type="ORF">DEM34_06125</name>
</gene>
<feature type="transmembrane region" description="Helical" evidence="1">
    <location>
        <begin position="46"/>
        <end position="66"/>
    </location>
</feature>
<dbReference type="EMBL" id="QFFI01000007">
    <property type="protein sequence ID" value="PWG64076.1"/>
    <property type="molecule type" value="Genomic_DNA"/>
</dbReference>
<dbReference type="Proteomes" id="UP000245474">
    <property type="component" value="Unassembled WGS sequence"/>
</dbReference>
<feature type="transmembrane region" description="Helical" evidence="1">
    <location>
        <begin position="21"/>
        <end position="40"/>
    </location>
</feature>
<evidence type="ECO:0000256" key="1">
    <source>
        <dbReference type="SAM" id="Phobius"/>
    </source>
</evidence>
<proteinExistence type="predicted"/>
<keyword evidence="1" id="KW-0472">Membrane</keyword>
<dbReference type="AlphaFoldDB" id="A0A2U2N4G6"/>
<accession>A0A2U2N4G6</accession>
<evidence type="ECO:0000313" key="3">
    <source>
        <dbReference type="Proteomes" id="UP000245474"/>
    </source>
</evidence>